<evidence type="ECO:0000256" key="6">
    <source>
        <dbReference type="ARBA" id="ARBA00022692"/>
    </source>
</evidence>
<comment type="subcellular location">
    <subcellularLocation>
        <location evidence="2">Membrane</location>
        <topology evidence="2">Single-pass membrane protein</topology>
    </subcellularLocation>
</comment>
<keyword evidence="12 15" id="KW-0472">Membrane</keyword>
<keyword evidence="8 14" id="KW-0863">Zinc-finger</keyword>
<keyword evidence="11 15" id="KW-1133">Transmembrane helix</keyword>
<keyword evidence="18" id="KW-1185">Reference proteome</keyword>
<dbReference type="PANTHER" id="PTHR46913:SF1">
    <property type="entry name" value="RING-H2 FINGER PROTEIN ATL16"/>
    <property type="match status" value="1"/>
</dbReference>
<evidence type="ECO:0000256" key="3">
    <source>
        <dbReference type="ARBA" id="ARBA00004906"/>
    </source>
</evidence>
<gene>
    <name evidence="17" type="ORF">MANES_11G134800v8</name>
</gene>
<comment type="similarity">
    <text evidence="13">Belongs to the RING-type zinc finger family. ATL subfamily.</text>
</comment>
<feature type="domain" description="RING-type" evidence="16">
    <location>
        <begin position="112"/>
        <end position="154"/>
    </location>
</feature>
<dbReference type="FunFam" id="3.30.40.10:FF:000187">
    <property type="entry name" value="E3 ubiquitin-protein ligase ATL6"/>
    <property type="match status" value="1"/>
</dbReference>
<evidence type="ECO:0000256" key="10">
    <source>
        <dbReference type="ARBA" id="ARBA00022833"/>
    </source>
</evidence>
<dbReference type="OMA" id="TERPECS"/>
<dbReference type="SMART" id="SM00184">
    <property type="entry name" value="RING"/>
    <property type="match status" value="1"/>
</dbReference>
<evidence type="ECO:0000256" key="9">
    <source>
        <dbReference type="ARBA" id="ARBA00022786"/>
    </source>
</evidence>
<dbReference type="GO" id="GO:0008270">
    <property type="term" value="F:zinc ion binding"/>
    <property type="evidence" value="ECO:0007669"/>
    <property type="project" value="UniProtKB-KW"/>
</dbReference>
<keyword evidence="10" id="KW-0862">Zinc</keyword>
<dbReference type="AlphaFoldDB" id="A0A2C9V308"/>
<proteinExistence type="inferred from homology"/>
<dbReference type="EMBL" id="CM004397">
    <property type="protein sequence ID" value="OAY37859.1"/>
    <property type="molecule type" value="Genomic_DNA"/>
</dbReference>
<evidence type="ECO:0000256" key="1">
    <source>
        <dbReference type="ARBA" id="ARBA00000900"/>
    </source>
</evidence>
<keyword evidence="7" id="KW-0479">Metal-binding</keyword>
<dbReference type="GO" id="GO:0016567">
    <property type="term" value="P:protein ubiquitination"/>
    <property type="evidence" value="ECO:0000318"/>
    <property type="project" value="GO_Central"/>
</dbReference>
<comment type="catalytic activity">
    <reaction evidence="1">
        <text>S-ubiquitinyl-[E2 ubiquitin-conjugating enzyme]-L-cysteine + [acceptor protein]-L-lysine = [E2 ubiquitin-conjugating enzyme]-L-cysteine + N(6)-ubiquitinyl-[acceptor protein]-L-lysine.</text>
        <dbReference type="EC" id="2.3.2.27"/>
    </reaction>
</comment>
<dbReference type="GO" id="GO:0061630">
    <property type="term" value="F:ubiquitin protein ligase activity"/>
    <property type="evidence" value="ECO:0007669"/>
    <property type="project" value="UniProtKB-EC"/>
</dbReference>
<dbReference type="GO" id="GO:0016020">
    <property type="term" value="C:membrane"/>
    <property type="evidence" value="ECO:0007669"/>
    <property type="project" value="UniProtKB-SubCell"/>
</dbReference>
<evidence type="ECO:0000256" key="13">
    <source>
        <dbReference type="ARBA" id="ARBA00024209"/>
    </source>
</evidence>
<organism evidence="17 18">
    <name type="scientific">Manihot esculenta</name>
    <name type="common">Cassava</name>
    <name type="synonym">Jatropha manihot</name>
    <dbReference type="NCBI Taxonomy" id="3983"/>
    <lineage>
        <taxon>Eukaryota</taxon>
        <taxon>Viridiplantae</taxon>
        <taxon>Streptophyta</taxon>
        <taxon>Embryophyta</taxon>
        <taxon>Tracheophyta</taxon>
        <taxon>Spermatophyta</taxon>
        <taxon>Magnoliopsida</taxon>
        <taxon>eudicotyledons</taxon>
        <taxon>Gunneridae</taxon>
        <taxon>Pentapetalae</taxon>
        <taxon>rosids</taxon>
        <taxon>fabids</taxon>
        <taxon>Malpighiales</taxon>
        <taxon>Euphorbiaceae</taxon>
        <taxon>Crotonoideae</taxon>
        <taxon>Manihoteae</taxon>
        <taxon>Manihot</taxon>
    </lineage>
</organism>
<evidence type="ECO:0000259" key="16">
    <source>
        <dbReference type="PROSITE" id="PS50089"/>
    </source>
</evidence>
<keyword evidence="9" id="KW-0833">Ubl conjugation pathway</keyword>
<name>A0A2C9V308_MANES</name>
<evidence type="ECO:0000256" key="12">
    <source>
        <dbReference type="ARBA" id="ARBA00023136"/>
    </source>
</evidence>
<dbReference type="PROSITE" id="PS50089">
    <property type="entry name" value="ZF_RING_2"/>
    <property type="match status" value="1"/>
</dbReference>
<sequence>MSSASSPIPAQQLQPEGFSQWNPYVIGSVIVVCTIIVLFSYYRILIRLCCALNALTFSENRVQMRRISENNPEDSSLQYNCHGLQSTIMHSLPISQYKKGKEEEPRASNYECVVCLGEFDEGEWLKHLPNCAHVFHVACIDTWFQTHSNCPICRSHVHDSGHEHSISMNTMLESLRREDFP</sequence>
<dbReference type="InterPro" id="IPR013083">
    <property type="entry name" value="Znf_RING/FYVE/PHD"/>
</dbReference>
<protein>
    <recommendedName>
        <fullName evidence="4">RING-type E3 ubiquitin transferase</fullName>
        <ecNumber evidence="4">2.3.2.27</ecNumber>
    </recommendedName>
</protein>
<keyword evidence="6 15" id="KW-0812">Transmembrane</keyword>
<evidence type="ECO:0000313" key="18">
    <source>
        <dbReference type="Proteomes" id="UP000091857"/>
    </source>
</evidence>
<dbReference type="SUPFAM" id="SSF57850">
    <property type="entry name" value="RING/U-box"/>
    <property type="match status" value="1"/>
</dbReference>
<evidence type="ECO:0000256" key="8">
    <source>
        <dbReference type="ARBA" id="ARBA00022771"/>
    </source>
</evidence>
<evidence type="ECO:0000256" key="4">
    <source>
        <dbReference type="ARBA" id="ARBA00012483"/>
    </source>
</evidence>
<evidence type="ECO:0000256" key="7">
    <source>
        <dbReference type="ARBA" id="ARBA00022723"/>
    </source>
</evidence>
<comment type="caution">
    <text evidence="17">The sequence shown here is derived from an EMBL/GenBank/DDBJ whole genome shotgun (WGS) entry which is preliminary data.</text>
</comment>
<dbReference type="Proteomes" id="UP000091857">
    <property type="component" value="Chromosome 11"/>
</dbReference>
<dbReference type="OrthoDB" id="842550at2759"/>
<dbReference type="InterPro" id="IPR001841">
    <property type="entry name" value="Znf_RING"/>
</dbReference>
<evidence type="ECO:0000256" key="11">
    <source>
        <dbReference type="ARBA" id="ARBA00022989"/>
    </source>
</evidence>
<evidence type="ECO:0000256" key="5">
    <source>
        <dbReference type="ARBA" id="ARBA00022679"/>
    </source>
</evidence>
<dbReference type="EC" id="2.3.2.27" evidence="4"/>
<reference evidence="18" key="1">
    <citation type="journal article" date="2016" name="Nat. Biotechnol.">
        <title>Sequencing wild and cultivated cassava and related species reveals extensive interspecific hybridization and genetic diversity.</title>
        <authorList>
            <person name="Bredeson J.V."/>
            <person name="Lyons J.B."/>
            <person name="Prochnik S.E."/>
            <person name="Wu G.A."/>
            <person name="Ha C.M."/>
            <person name="Edsinger-Gonzales E."/>
            <person name="Grimwood J."/>
            <person name="Schmutz J."/>
            <person name="Rabbi I.Y."/>
            <person name="Egesi C."/>
            <person name="Nauluvula P."/>
            <person name="Lebot V."/>
            <person name="Ndunguru J."/>
            <person name="Mkamilo G."/>
            <person name="Bart R.S."/>
            <person name="Setter T.L."/>
            <person name="Gleadow R.M."/>
            <person name="Kulakow P."/>
            <person name="Ferguson M.E."/>
            <person name="Rounsley S."/>
            <person name="Rokhsar D.S."/>
        </authorList>
    </citation>
    <scope>NUCLEOTIDE SEQUENCE [LARGE SCALE GENOMIC DNA]</scope>
    <source>
        <strain evidence="18">cv. AM560-2</strain>
    </source>
</reference>
<accession>A0A2C9V308</accession>
<evidence type="ECO:0000313" key="17">
    <source>
        <dbReference type="EMBL" id="OAY37859.1"/>
    </source>
</evidence>
<evidence type="ECO:0000256" key="2">
    <source>
        <dbReference type="ARBA" id="ARBA00004167"/>
    </source>
</evidence>
<feature type="transmembrane region" description="Helical" evidence="15">
    <location>
        <begin position="21"/>
        <end position="42"/>
    </location>
</feature>
<dbReference type="Gene3D" id="3.30.40.10">
    <property type="entry name" value="Zinc/RING finger domain, C3HC4 (zinc finger)"/>
    <property type="match status" value="1"/>
</dbReference>
<dbReference type="Gramene" id="Manes.11G134800.1.v8.1">
    <property type="protein sequence ID" value="Manes.11G134800.1.v8.1.CDS.1"/>
    <property type="gene ID" value="Manes.11G134800.v8.1"/>
</dbReference>
<evidence type="ECO:0000256" key="15">
    <source>
        <dbReference type="SAM" id="Phobius"/>
    </source>
</evidence>
<keyword evidence="5" id="KW-0808">Transferase</keyword>
<dbReference type="UniPathway" id="UPA00143"/>
<dbReference type="Pfam" id="PF13639">
    <property type="entry name" value="zf-RING_2"/>
    <property type="match status" value="1"/>
</dbReference>
<dbReference type="InterPro" id="IPR044600">
    <property type="entry name" value="ATL1/ATL16-like"/>
</dbReference>
<evidence type="ECO:0000256" key="14">
    <source>
        <dbReference type="PROSITE-ProRule" id="PRU00175"/>
    </source>
</evidence>
<dbReference type="PANTHER" id="PTHR46913">
    <property type="entry name" value="RING-H2 FINGER PROTEIN ATL16"/>
    <property type="match status" value="1"/>
</dbReference>
<comment type="pathway">
    <text evidence="3">Protein modification; protein ubiquitination.</text>
</comment>